<dbReference type="RefSeq" id="WP_171085916.1">
    <property type="nucleotide sequence ID" value="NZ_JABAIV010000005.1"/>
</dbReference>
<dbReference type="Gene3D" id="2.40.10.10">
    <property type="entry name" value="Trypsin-like serine proteases"/>
    <property type="match status" value="2"/>
</dbReference>
<dbReference type="Proteomes" id="UP000533905">
    <property type="component" value="Unassembled WGS sequence"/>
</dbReference>
<comment type="caution">
    <text evidence="2">The sequence shown here is derived from an EMBL/GenBank/DDBJ whole genome shotgun (WGS) entry which is preliminary data.</text>
</comment>
<dbReference type="Pfam" id="PF25819">
    <property type="entry name" value="Nal1_C"/>
    <property type="match status" value="1"/>
</dbReference>
<gene>
    <name evidence="2" type="ORF">HGB41_15300</name>
</gene>
<sequence length="449" mass="49317">MDDLTFEQMKQAKEYFHAMAMTIPGVHGTSIGVKRVKGQPSGQLAICVHLTRKRTLASIPRDEQIPVEVDGFPIDVIEHAPIIRCDGSAEKRAMYEDNGKYRPLVGGTKLSVGYYFGTLGCMVKKPDGSCYALSAAHVVGTVGATVYQPAKVKCDEIGTTVDIHDSSEVDAAIVSLDYYNDTGLPYIREIGAVTGTHELTKDDLPFAVAKRGVSTGLTFGSITAIHYSGLAANLELFQDMLFICGSGHEFVDHGDSGSAIVHQVDEDNNLVVGLLWGKSPDTNRIAIAAPIDRVTSSLGVSVLTTHDATRSRAETLLGRFEAFLSETERGKAYWDAYSTNRIYFRHIFHNVPRLAVMWRRMPVTELLAALREAMIDPDTIIPAKLGSHDTEEVMWDLYEALGKFLQANHQRMLQQQAASMCRFVCANIGNSWRDALHGQRVENFSSASS</sequence>
<accession>A0A7Y2K1H6</accession>
<proteinExistence type="predicted"/>
<protein>
    <recommendedName>
        <fullName evidence="1">Nal1 C-terminal domain-containing protein</fullName>
    </recommendedName>
</protein>
<evidence type="ECO:0000313" key="2">
    <source>
        <dbReference type="EMBL" id="NNG24355.1"/>
    </source>
</evidence>
<dbReference type="AlphaFoldDB" id="A0A7Y2K1H6"/>
<feature type="domain" description="Nal1 C-terminal" evidence="1">
    <location>
        <begin position="208"/>
        <end position="289"/>
    </location>
</feature>
<reference evidence="2 3" key="1">
    <citation type="submission" date="2020-04" db="EMBL/GenBank/DDBJ databases">
        <title>Massilia sp. nov., a cold adapted bacteria isolated from Arctic soil.</title>
        <authorList>
            <person name="Son J."/>
            <person name="Ka J.-O."/>
        </authorList>
    </citation>
    <scope>NUCLEOTIDE SEQUENCE [LARGE SCALE GENOMIC DNA]</scope>
    <source>
        <strain evidence="2 3">ML15P13</strain>
    </source>
</reference>
<dbReference type="InterPro" id="IPR043504">
    <property type="entry name" value="Peptidase_S1_PA_chymotrypsin"/>
</dbReference>
<dbReference type="EMBL" id="JABAIV010000005">
    <property type="protein sequence ID" value="NNG24355.1"/>
    <property type="molecule type" value="Genomic_DNA"/>
</dbReference>
<dbReference type="InterPro" id="IPR057904">
    <property type="entry name" value="Nal1_C"/>
</dbReference>
<dbReference type="SUPFAM" id="SSF50494">
    <property type="entry name" value="Trypsin-like serine proteases"/>
    <property type="match status" value="1"/>
</dbReference>
<evidence type="ECO:0000313" key="3">
    <source>
        <dbReference type="Proteomes" id="UP000533905"/>
    </source>
</evidence>
<organism evidence="2 3">
    <name type="scientific">Telluria aromaticivorans</name>
    <dbReference type="NCBI Taxonomy" id="2725995"/>
    <lineage>
        <taxon>Bacteria</taxon>
        <taxon>Pseudomonadati</taxon>
        <taxon>Pseudomonadota</taxon>
        <taxon>Betaproteobacteria</taxon>
        <taxon>Burkholderiales</taxon>
        <taxon>Oxalobacteraceae</taxon>
        <taxon>Telluria group</taxon>
        <taxon>Telluria</taxon>
    </lineage>
</organism>
<keyword evidence="3" id="KW-1185">Reference proteome</keyword>
<evidence type="ECO:0000259" key="1">
    <source>
        <dbReference type="Pfam" id="PF25819"/>
    </source>
</evidence>
<dbReference type="InterPro" id="IPR009003">
    <property type="entry name" value="Peptidase_S1_PA"/>
</dbReference>
<name>A0A7Y2K1H6_9BURK</name>